<organism evidence="4">
    <name type="scientific">Schizaphis graminum</name>
    <name type="common">Green bug aphid</name>
    <dbReference type="NCBI Taxonomy" id="13262"/>
    <lineage>
        <taxon>Eukaryota</taxon>
        <taxon>Metazoa</taxon>
        <taxon>Ecdysozoa</taxon>
        <taxon>Arthropoda</taxon>
        <taxon>Hexapoda</taxon>
        <taxon>Insecta</taxon>
        <taxon>Pterygota</taxon>
        <taxon>Neoptera</taxon>
        <taxon>Paraneoptera</taxon>
        <taxon>Hemiptera</taxon>
        <taxon>Sternorrhyncha</taxon>
        <taxon>Aphidomorpha</taxon>
        <taxon>Aphidoidea</taxon>
        <taxon>Aphididae</taxon>
        <taxon>Aphidini</taxon>
        <taxon>Schizaphis</taxon>
    </lineage>
</organism>
<gene>
    <name evidence="4" type="primary">LBR</name>
    <name evidence="4" type="ORF">g.97130</name>
</gene>
<reference evidence="4" key="1">
    <citation type="submission" date="2018-04" db="EMBL/GenBank/DDBJ databases">
        <title>Transcriptome of Schizaphis graminum biotype I.</title>
        <authorList>
            <person name="Scully E.D."/>
            <person name="Geib S.M."/>
            <person name="Palmer N.A."/>
            <person name="Koch K."/>
            <person name="Bradshaw J."/>
            <person name="Heng-Moss T."/>
            <person name="Sarath G."/>
        </authorList>
    </citation>
    <scope>NUCLEOTIDE SEQUENCE</scope>
</reference>
<dbReference type="PANTHER" id="PTHR21257:SF55">
    <property type="entry name" value="DELTA(14)-STEROL REDUCTASE LBR"/>
    <property type="match status" value="1"/>
</dbReference>
<keyword evidence="4" id="KW-0675">Receptor</keyword>
<evidence type="ECO:0000256" key="1">
    <source>
        <dbReference type="ARBA" id="ARBA00004127"/>
    </source>
</evidence>
<dbReference type="PANTHER" id="PTHR21257">
    <property type="entry name" value="DELTA(14)-STEROL REDUCTASE"/>
    <property type="match status" value="1"/>
</dbReference>
<evidence type="ECO:0000313" key="4">
    <source>
        <dbReference type="EMBL" id="MBY16663.1"/>
    </source>
</evidence>
<dbReference type="GO" id="GO:0005789">
    <property type="term" value="C:endoplasmic reticulum membrane"/>
    <property type="evidence" value="ECO:0007669"/>
    <property type="project" value="TreeGrafter"/>
</dbReference>
<keyword evidence="3" id="KW-0812">Transmembrane</keyword>
<accession>A0A2S2NHJ1</accession>
<dbReference type="Pfam" id="PF06966">
    <property type="entry name" value="DUF1295"/>
    <property type="match status" value="1"/>
</dbReference>
<feature type="transmembrane region" description="Helical" evidence="3">
    <location>
        <begin position="163"/>
        <end position="184"/>
    </location>
</feature>
<dbReference type="Gene3D" id="1.20.120.1630">
    <property type="match status" value="1"/>
</dbReference>
<dbReference type="GO" id="GO:0006695">
    <property type="term" value="P:cholesterol biosynthetic process"/>
    <property type="evidence" value="ECO:0007669"/>
    <property type="project" value="TreeGrafter"/>
</dbReference>
<feature type="transmembrane region" description="Helical" evidence="3">
    <location>
        <begin position="338"/>
        <end position="355"/>
    </location>
</feature>
<feature type="transmembrane region" description="Helical" evidence="3">
    <location>
        <begin position="428"/>
        <end position="446"/>
    </location>
</feature>
<comment type="subcellular location">
    <subcellularLocation>
        <location evidence="1">Endomembrane system</location>
        <topology evidence="1">Multi-pass membrane protein</topology>
    </subcellularLocation>
</comment>
<feature type="transmembrane region" description="Helical" evidence="3">
    <location>
        <begin position="208"/>
        <end position="227"/>
    </location>
</feature>
<dbReference type="GO" id="GO:0005637">
    <property type="term" value="C:nuclear inner membrane"/>
    <property type="evidence" value="ECO:0007669"/>
    <property type="project" value="TreeGrafter"/>
</dbReference>
<dbReference type="GO" id="GO:0050613">
    <property type="term" value="F:Delta14-sterol reductase activity"/>
    <property type="evidence" value="ECO:0007669"/>
    <property type="project" value="TreeGrafter"/>
</dbReference>
<evidence type="ECO:0000256" key="3">
    <source>
        <dbReference type="SAM" id="Phobius"/>
    </source>
</evidence>
<sequence length="559" mass="64361">MLTRRSRKEGVASPSDADTSSKSKRSATPSKTKKPATPRRSKSRSKSKSIERKIRTRSRSANKNLRVPQVVLERFETKKDIPIYKKKEIKSKKSPEPVDSQSRKSPTPVKEVVNSRISPVPDKISDKMSTTSSRLDYNDESDDEPQLANNTKCKTYPVEFGGLFGNIILTILLPFLVILAKIAIKAKGNLIPFPRGYLRLANYYDQDVFIWTAAIVLLQLFISLVPLAKKSKALLDDNYKYNYYRFSGFLNLIIAALIVLAMDYYKCPIHFILEIVTKKTVPHIVASVLYTFIISLILYIKGKYTNQIDKFDSLNFVQKLFIGTTNNPTLGPINIKLAFYRYSILMTILFNSLVINESLKNAININLYFVAGLQIFYALDKLIFEFNLLSSFYLQKEKDGYWTILQLFLQPIINFLPIQILLSNNLPVNYIILSISSIIFLFGYIFQRYSDFTKYKHEVNSSFVYRSSSVRIIADGFWSYIRYPNYTGTIIVHLALILPIIEPNLSSLQTSWPVLLYPLYYIITLSHKCVRISTYSRLQNGVTWDCQYTTKWNLIPKIF</sequence>
<feature type="region of interest" description="Disordered" evidence="2">
    <location>
        <begin position="86"/>
        <end position="148"/>
    </location>
</feature>
<feature type="transmembrane region" description="Helical" evidence="3">
    <location>
        <begin position="248"/>
        <end position="265"/>
    </location>
</feature>
<dbReference type="InterPro" id="IPR010721">
    <property type="entry name" value="UstE-like"/>
</dbReference>
<dbReference type="AlphaFoldDB" id="A0A2S2NHJ1"/>
<name>A0A2S2NHJ1_SCHGA</name>
<feature type="transmembrane region" description="Helical" evidence="3">
    <location>
        <begin position="280"/>
        <end position="300"/>
    </location>
</feature>
<feature type="compositionally biased region" description="Polar residues" evidence="2">
    <location>
        <begin position="16"/>
        <end position="30"/>
    </location>
</feature>
<proteinExistence type="predicted"/>
<feature type="transmembrane region" description="Helical" evidence="3">
    <location>
        <begin position="400"/>
        <end position="422"/>
    </location>
</feature>
<feature type="compositionally biased region" description="Basic and acidic residues" evidence="2">
    <location>
        <begin position="86"/>
        <end position="96"/>
    </location>
</feature>
<protein>
    <submittedName>
        <fullName evidence="4">Lamin-B receptor</fullName>
    </submittedName>
</protein>
<feature type="region of interest" description="Disordered" evidence="2">
    <location>
        <begin position="1"/>
        <end position="70"/>
    </location>
</feature>
<evidence type="ECO:0000256" key="2">
    <source>
        <dbReference type="SAM" id="MobiDB-lite"/>
    </source>
</evidence>
<keyword evidence="3" id="KW-1133">Transmembrane helix</keyword>
<keyword evidence="3" id="KW-0472">Membrane</keyword>
<feature type="compositionally biased region" description="Basic residues" evidence="2">
    <location>
        <begin position="31"/>
        <end position="47"/>
    </location>
</feature>
<dbReference type="EMBL" id="GGMR01004044">
    <property type="protein sequence ID" value="MBY16663.1"/>
    <property type="molecule type" value="Transcribed_RNA"/>
</dbReference>